<evidence type="ECO:0000256" key="2">
    <source>
        <dbReference type="PROSITE-ProRule" id="PRU00335"/>
    </source>
</evidence>
<keyword evidence="1 2" id="KW-0238">DNA-binding</keyword>
<keyword evidence="5" id="KW-1185">Reference proteome</keyword>
<evidence type="ECO:0000313" key="5">
    <source>
        <dbReference type="Proteomes" id="UP001556631"/>
    </source>
</evidence>
<reference evidence="4 5" key="1">
    <citation type="submission" date="2024-07" db="EMBL/GenBank/DDBJ databases">
        <authorList>
            <person name="Lee S."/>
            <person name="Kang M."/>
        </authorList>
    </citation>
    <scope>NUCLEOTIDE SEQUENCE [LARGE SCALE GENOMIC DNA]</scope>
    <source>
        <strain evidence="4 5">DS6</strain>
    </source>
</reference>
<dbReference type="PRINTS" id="PR00455">
    <property type="entry name" value="HTHTETR"/>
</dbReference>
<dbReference type="EMBL" id="JBFPJR010000013">
    <property type="protein sequence ID" value="MEX0427881.1"/>
    <property type="molecule type" value="Genomic_DNA"/>
</dbReference>
<dbReference type="SUPFAM" id="SSF46689">
    <property type="entry name" value="Homeodomain-like"/>
    <property type="match status" value="1"/>
</dbReference>
<dbReference type="Gene3D" id="1.10.357.10">
    <property type="entry name" value="Tetracycline Repressor, domain 2"/>
    <property type="match status" value="1"/>
</dbReference>
<dbReference type="PROSITE" id="PS50977">
    <property type="entry name" value="HTH_TETR_2"/>
    <property type="match status" value="1"/>
</dbReference>
<dbReference type="Gene3D" id="1.10.10.60">
    <property type="entry name" value="Homeodomain-like"/>
    <property type="match status" value="1"/>
</dbReference>
<evidence type="ECO:0000313" key="4">
    <source>
        <dbReference type="EMBL" id="MEX0427881.1"/>
    </source>
</evidence>
<dbReference type="SUPFAM" id="SSF48498">
    <property type="entry name" value="Tetracyclin repressor-like, C-terminal domain"/>
    <property type="match status" value="1"/>
</dbReference>
<dbReference type="PROSITE" id="PS01081">
    <property type="entry name" value="HTH_TETR_1"/>
    <property type="match status" value="1"/>
</dbReference>
<protein>
    <submittedName>
        <fullName evidence="4">TetR/AcrR family transcriptional regulator</fullName>
    </submittedName>
</protein>
<evidence type="ECO:0000256" key="1">
    <source>
        <dbReference type="ARBA" id="ARBA00023125"/>
    </source>
</evidence>
<evidence type="ECO:0000259" key="3">
    <source>
        <dbReference type="PROSITE" id="PS50977"/>
    </source>
</evidence>
<dbReference type="InterPro" id="IPR023772">
    <property type="entry name" value="DNA-bd_HTH_TetR-type_CS"/>
</dbReference>
<feature type="domain" description="HTH tetR-type" evidence="3">
    <location>
        <begin position="7"/>
        <end position="67"/>
    </location>
</feature>
<accession>A0ABV3SY56</accession>
<dbReference type="InterPro" id="IPR009057">
    <property type="entry name" value="Homeodomain-like_sf"/>
</dbReference>
<dbReference type="InterPro" id="IPR036271">
    <property type="entry name" value="Tet_transcr_reg_TetR-rel_C_sf"/>
</dbReference>
<sequence>MTTAPAPTRREQILATAAELFAARGFHGVSVAELGAACGISGPALYKHFSSKEAILAEMLVSISETLLSEGRHRVDAADSTDAAIAALVDWHVDFALRDRALIVVQDRDWQSLPAEARDRVRVLQREYVDLWADQLRLRHPGLSRPTARAMAHAAFGLINSTPHNRVLPDRETRAVLTSMALAALAR</sequence>
<dbReference type="PANTHER" id="PTHR30055:SF237">
    <property type="entry name" value="TRANSCRIPTIONAL REPRESSOR MCE3R"/>
    <property type="match status" value="1"/>
</dbReference>
<dbReference type="Pfam" id="PF00440">
    <property type="entry name" value="TetR_N"/>
    <property type="match status" value="1"/>
</dbReference>
<dbReference type="RefSeq" id="WP_367993678.1">
    <property type="nucleotide sequence ID" value="NZ_JBFPJR010000013.1"/>
</dbReference>
<name>A0ABV3SY56_9ACTN</name>
<dbReference type="InterPro" id="IPR001647">
    <property type="entry name" value="HTH_TetR"/>
</dbReference>
<dbReference type="PANTHER" id="PTHR30055">
    <property type="entry name" value="HTH-TYPE TRANSCRIPTIONAL REGULATOR RUTR"/>
    <property type="match status" value="1"/>
</dbReference>
<organism evidence="4 5">
    <name type="scientific">Nocardioides eburneus</name>
    <dbReference type="NCBI Taxonomy" id="3231482"/>
    <lineage>
        <taxon>Bacteria</taxon>
        <taxon>Bacillati</taxon>
        <taxon>Actinomycetota</taxon>
        <taxon>Actinomycetes</taxon>
        <taxon>Propionibacteriales</taxon>
        <taxon>Nocardioidaceae</taxon>
        <taxon>Nocardioides</taxon>
    </lineage>
</organism>
<gene>
    <name evidence="4" type="ORF">AB3X52_09635</name>
</gene>
<dbReference type="Pfam" id="PF17932">
    <property type="entry name" value="TetR_C_24"/>
    <property type="match status" value="1"/>
</dbReference>
<dbReference type="InterPro" id="IPR050109">
    <property type="entry name" value="HTH-type_TetR-like_transc_reg"/>
</dbReference>
<proteinExistence type="predicted"/>
<dbReference type="InterPro" id="IPR041490">
    <property type="entry name" value="KstR2_TetR_C"/>
</dbReference>
<comment type="caution">
    <text evidence="4">The sequence shown here is derived from an EMBL/GenBank/DDBJ whole genome shotgun (WGS) entry which is preliminary data.</text>
</comment>
<dbReference type="Proteomes" id="UP001556631">
    <property type="component" value="Unassembled WGS sequence"/>
</dbReference>
<feature type="DNA-binding region" description="H-T-H motif" evidence="2">
    <location>
        <begin position="30"/>
        <end position="49"/>
    </location>
</feature>